<evidence type="ECO:0000313" key="12">
    <source>
        <dbReference type="Proteomes" id="UP000594262"/>
    </source>
</evidence>
<evidence type="ECO:0000256" key="9">
    <source>
        <dbReference type="ARBA" id="ARBA00023288"/>
    </source>
</evidence>
<keyword evidence="9" id="KW-0449">Lipoprotein</keyword>
<dbReference type="CDD" id="cd00051">
    <property type="entry name" value="EFh"/>
    <property type="match status" value="2"/>
</dbReference>
<feature type="domain" description="EF-hand" evidence="10">
    <location>
        <begin position="60"/>
        <end position="95"/>
    </location>
</feature>
<organism evidence="11 12">
    <name type="scientific">Clytia hemisphaerica</name>
    <dbReference type="NCBI Taxonomy" id="252671"/>
    <lineage>
        <taxon>Eukaryota</taxon>
        <taxon>Metazoa</taxon>
        <taxon>Cnidaria</taxon>
        <taxon>Hydrozoa</taxon>
        <taxon>Hydroidolina</taxon>
        <taxon>Leptothecata</taxon>
        <taxon>Obeliida</taxon>
        <taxon>Clytiidae</taxon>
        <taxon>Clytia</taxon>
    </lineage>
</organism>
<proteinExistence type="inferred from homology"/>
<dbReference type="SMART" id="SM00054">
    <property type="entry name" value="EFh"/>
    <property type="match status" value="3"/>
</dbReference>
<dbReference type="EnsemblMetazoa" id="CLYHEMT019198.1">
    <property type="protein sequence ID" value="CLYHEMP019198.1"/>
    <property type="gene ID" value="CLYHEMG019198"/>
</dbReference>
<dbReference type="PANTHER" id="PTHR23055">
    <property type="entry name" value="CALCIUM BINDING PROTEINS"/>
    <property type="match status" value="1"/>
</dbReference>
<sequence length="183" mass="21331">MGQSNRKLPPTQLEDLTRKTTFSREELKSWYEKFMKDYPNGFMSQKQFLKVYQDYYKKGDPSGFSEHVFRVFDANNDGKIDFREFICSLSMTTRGSIDDKLRWAFHIYDVNGDGRVSINEVSSIVKSVQALANVHDSNLSEEKLQQYFGKCDKNSDGTLTVEEFVRGSRQNPLFMKLLIDYIQ</sequence>
<dbReference type="PRINTS" id="PR00450">
    <property type="entry name" value="RECOVERIN"/>
</dbReference>
<dbReference type="EnsemblMetazoa" id="CLYHEMT004362.1">
    <property type="protein sequence ID" value="CLYHEMP004362.1"/>
    <property type="gene ID" value="CLYHEMG004362"/>
</dbReference>
<dbReference type="Pfam" id="PF00036">
    <property type="entry name" value="EF-hand_1"/>
    <property type="match status" value="1"/>
</dbReference>
<evidence type="ECO:0000256" key="7">
    <source>
        <dbReference type="ARBA" id="ARBA00023223"/>
    </source>
</evidence>
<dbReference type="Gene3D" id="1.10.238.10">
    <property type="entry name" value="EF-hand"/>
    <property type="match status" value="1"/>
</dbReference>
<dbReference type="InterPro" id="IPR011992">
    <property type="entry name" value="EF-hand-dom_pair"/>
</dbReference>
<dbReference type="AlphaFoldDB" id="A0A7M5X7Z3"/>
<evidence type="ECO:0000259" key="10">
    <source>
        <dbReference type="PROSITE" id="PS50222"/>
    </source>
</evidence>
<dbReference type="Proteomes" id="UP000594262">
    <property type="component" value="Unplaced"/>
</dbReference>
<dbReference type="SUPFAM" id="SSF47473">
    <property type="entry name" value="EF-hand"/>
    <property type="match status" value="1"/>
</dbReference>
<dbReference type="InterPro" id="IPR002048">
    <property type="entry name" value="EF_hand_dom"/>
</dbReference>
<dbReference type="RefSeq" id="XP_066922924.1">
    <property type="nucleotide sequence ID" value="XM_067066823.1"/>
</dbReference>
<dbReference type="GO" id="GO:0005509">
    <property type="term" value="F:calcium ion binding"/>
    <property type="evidence" value="ECO:0007669"/>
    <property type="project" value="InterPro"/>
</dbReference>
<comment type="similarity">
    <text evidence="2">Belongs to the aequorin family.</text>
</comment>
<reference evidence="11" key="1">
    <citation type="submission" date="2021-01" db="UniProtKB">
        <authorList>
            <consortium name="EnsemblMetazoa"/>
        </authorList>
    </citation>
    <scope>IDENTIFICATION</scope>
</reference>
<keyword evidence="8" id="KW-0599">Photoprotein</keyword>
<accession>A0A7M5X7Z3</accession>
<evidence type="ECO:0000256" key="3">
    <source>
        <dbReference type="ARBA" id="ARBA00022707"/>
    </source>
</evidence>
<evidence type="ECO:0000256" key="5">
    <source>
        <dbReference type="ARBA" id="ARBA00022737"/>
    </source>
</evidence>
<keyword evidence="3" id="KW-0519">Myristate</keyword>
<dbReference type="OrthoDB" id="191686at2759"/>
<dbReference type="PROSITE" id="PS00018">
    <property type="entry name" value="EF_HAND_1"/>
    <property type="match status" value="3"/>
</dbReference>
<evidence type="ECO:0000256" key="8">
    <source>
        <dbReference type="ARBA" id="ARBA00023262"/>
    </source>
</evidence>
<keyword evidence="7" id="KW-0455">Luminescence</keyword>
<dbReference type="FunFam" id="1.10.238.10:FF:000009">
    <property type="entry name" value="Visinin-like protein 1"/>
    <property type="match status" value="1"/>
</dbReference>
<dbReference type="RefSeq" id="XP_066916974.1">
    <property type="nucleotide sequence ID" value="XM_067060873.1"/>
</dbReference>
<keyword evidence="4" id="KW-0479">Metal-binding</keyword>
<dbReference type="InterPro" id="IPR018247">
    <property type="entry name" value="EF_Hand_1_Ca_BS"/>
</dbReference>
<evidence type="ECO:0000256" key="4">
    <source>
        <dbReference type="ARBA" id="ARBA00022723"/>
    </source>
</evidence>
<feature type="domain" description="EF-hand" evidence="10">
    <location>
        <begin position="96"/>
        <end position="131"/>
    </location>
</feature>
<dbReference type="InterPro" id="IPR028846">
    <property type="entry name" value="Recoverin"/>
</dbReference>
<dbReference type="PROSITE" id="PS50222">
    <property type="entry name" value="EF_HAND_2"/>
    <property type="match status" value="3"/>
</dbReference>
<keyword evidence="6" id="KW-0106">Calcium</keyword>
<keyword evidence="5" id="KW-0677">Repeat</keyword>
<evidence type="ECO:0000256" key="6">
    <source>
        <dbReference type="ARBA" id="ARBA00022837"/>
    </source>
</evidence>
<evidence type="ECO:0000313" key="11">
    <source>
        <dbReference type="EnsemblMetazoa" id="CLYHEMP019198.1"/>
    </source>
</evidence>
<keyword evidence="12" id="KW-1185">Reference proteome</keyword>
<protein>
    <recommendedName>
        <fullName evidence="10">EF-hand domain-containing protein</fullName>
    </recommendedName>
</protein>
<feature type="domain" description="EF-hand" evidence="10">
    <location>
        <begin position="139"/>
        <end position="174"/>
    </location>
</feature>
<dbReference type="GeneID" id="136810251"/>
<evidence type="ECO:0000256" key="2">
    <source>
        <dbReference type="ARBA" id="ARBA00007828"/>
    </source>
</evidence>
<dbReference type="Pfam" id="PF13499">
    <property type="entry name" value="EF-hand_7"/>
    <property type="match status" value="1"/>
</dbReference>
<dbReference type="GeneID" id="136804137"/>
<name>A0A7M5X7Z3_9CNID</name>
<comment type="similarity">
    <text evidence="1">Belongs to the recoverin family.</text>
</comment>
<dbReference type="GO" id="GO:0008218">
    <property type="term" value="P:bioluminescence"/>
    <property type="evidence" value="ECO:0007669"/>
    <property type="project" value="UniProtKB-KW"/>
</dbReference>
<evidence type="ECO:0000256" key="1">
    <source>
        <dbReference type="ARBA" id="ARBA00006049"/>
    </source>
</evidence>
<dbReference type="PANTHER" id="PTHR23055:SF178">
    <property type="entry name" value="NEUROCALCIN HOMOLOG"/>
    <property type="match status" value="1"/>
</dbReference>